<comment type="caution">
    <text evidence="3">The sequence shown here is derived from an EMBL/GenBank/DDBJ whole genome shotgun (WGS) entry which is preliminary data.</text>
</comment>
<feature type="coiled-coil region" evidence="1">
    <location>
        <begin position="923"/>
        <end position="974"/>
    </location>
</feature>
<evidence type="ECO:0000313" key="3">
    <source>
        <dbReference type="EMBL" id="GAB1320737.1"/>
    </source>
</evidence>
<feature type="compositionally biased region" description="Low complexity" evidence="2">
    <location>
        <begin position="835"/>
        <end position="844"/>
    </location>
</feature>
<evidence type="ECO:0008006" key="5">
    <source>
        <dbReference type="Google" id="ProtNLM"/>
    </source>
</evidence>
<evidence type="ECO:0000313" key="4">
    <source>
        <dbReference type="Proteomes" id="UP001628179"/>
    </source>
</evidence>
<feature type="compositionally biased region" description="Polar residues" evidence="2">
    <location>
        <begin position="1071"/>
        <end position="1087"/>
    </location>
</feature>
<dbReference type="RefSeq" id="XP_070922467.1">
    <property type="nucleotide sequence ID" value="XM_071066366.1"/>
</dbReference>
<feature type="region of interest" description="Disordered" evidence="2">
    <location>
        <begin position="1126"/>
        <end position="1194"/>
    </location>
</feature>
<feature type="compositionally biased region" description="Low complexity" evidence="2">
    <location>
        <begin position="794"/>
        <end position="805"/>
    </location>
</feature>
<feature type="compositionally biased region" description="Polar residues" evidence="2">
    <location>
        <begin position="1257"/>
        <end position="1266"/>
    </location>
</feature>
<feature type="compositionally biased region" description="Low complexity" evidence="2">
    <location>
        <begin position="683"/>
        <end position="702"/>
    </location>
</feature>
<feature type="region of interest" description="Disordered" evidence="2">
    <location>
        <begin position="367"/>
        <end position="454"/>
    </location>
</feature>
<feature type="region of interest" description="Disordered" evidence="2">
    <location>
        <begin position="683"/>
        <end position="706"/>
    </location>
</feature>
<evidence type="ECO:0000256" key="1">
    <source>
        <dbReference type="SAM" id="Coils"/>
    </source>
</evidence>
<feature type="compositionally biased region" description="Low complexity" evidence="2">
    <location>
        <begin position="417"/>
        <end position="429"/>
    </location>
</feature>
<feature type="region of interest" description="Disordered" evidence="2">
    <location>
        <begin position="773"/>
        <end position="919"/>
    </location>
</feature>
<reference evidence="3 4" key="1">
    <citation type="submission" date="2024-09" db="EMBL/GenBank/DDBJ databases">
        <title>Itraconazole resistance in Madurella fahalii resulting from another homologue of gene encoding cytochrome P450 14-alpha sterol demethylase (CYP51).</title>
        <authorList>
            <person name="Yoshioka I."/>
            <person name="Fahal A.H."/>
            <person name="Kaneko S."/>
            <person name="Yaguchi T."/>
        </authorList>
    </citation>
    <scope>NUCLEOTIDE SEQUENCE [LARGE SCALE GENOMIC DNA]</scope>
    <source>
        <strain evidence="3 4">IFM 68171</strain>
    </source>
</reference>
<keyword evidence="4" id="KW-1185">Reference proteome</keyword>
<gene>
    <name evidence="3" type="ORF">MFIFM68171_10947</name>
</gene>
<feature type="compositionally biased region" description="Polar residues" evidence="2">
    <location>
        <begin position="434"/>
        <end position="454"/>
    </location>
</feature>
<feature type="compositionally biased region" description="Low complexity" evidence="2">
    <location>
        <begin position="1043"/>
        <end position="1056"/>
    </location>
</feature>
<feature type="region of interest" description="Disordered" evidence="2">
    <location>
        <begin position="1230"/>
        <end position="1321"/>
    </location>
</feature>
<evidence type="ECO:0000256" key="2">
    <source>
        <dbReference type="SAM" id="MobiDB-lite"/>
    </source>
</evidence>
<dbReference type="GeneID" id="98181689"/>
<feature type="compositionally biased region" description="Low complexity" evidence="2">
    <location>
        <begin position="1095"/>
        <end position="1104"/>
    </location>
</feature>
<sequence length="1460" mass="158417">MAANMPQMAPNGQMMMLQQQHQQRQQQQGRMTLPAIITNSLMQSTAMAPMGSWQSSYSTNERYGKVMNLLSNMSLAAQDQQGWQKACASALEVEKTYFLQAPDRQSYDHGITQKAQELFQRRQNNATELQKQLGADAARQAQIQAQQRHQQMLLNHMAAARGLGQPAQHGFPAMPNQFPAMPPQPPHMGMGMPNPMMLQNRPEQRQYPMQMGQPRQPGVFPKDMSQLNQQEKALVNDLAAKIMNQTPEPLKHQYRQMMQQRLNPAQLAEFTAAGRDPVFIWFQTVAFDRLQKQATTHRNMIQQRAGLPANMMAPAPHQGQTAPGLMGAITQPVMPEGQMFPQNLESIRNEQPINLLAQHTGQMVVPASTAPGRNATPGAMAGLPPQPPPGGQQGPNQTPRPQVQQPFAIPQGKMDPAAVQAQAQSRAQAVGRTMQGQPSGIATSATSQSPGMNTLNTPMRQAPIGQTSGQAMNQGNPQMGATLDPRFNHQNNTRPASLQGNVNNGAMAGMMPNLTPGAPQDNGMRELMAKWEQRSSANHGLQGPKQGQAPALPAHIQGVPIGGPNPVTMVNAAPKGSAGMPPAMQPPGAQQQQSNDRARLMDYMQSPNGQATMNSIDIPPDLVNRLRTSSNLPHEIRKWGQLKQFIRSNPTAFQPQMVNHLHQYQVTQFKNIWDKKMAAAALPGAPQAPQAATPQPKLQQNPPQLPPGVTWPPVVFQVAPQDVESFRKHPKTQALSDEALHDFIKRVKQDSFAKKSWAIYNAQNQANGNAFAGGQRTATQIPPTPVTQQGAPTPQQNARQGAQAQPAPPKPAGAPAPAPADVVTTPASATLKTARPPQQQNRPTPQNPSPASAPKNLKRPSPDDASDMPVQAPNALQRPPSQLDIQPPAGAAKMSPDQTPQKATAVRKHPQQNQPQPDYSLEKARLKDILKESQRLVLQEQQQEVEIAVSPSELQEMRARLTRACALMEKLRAQGLLQWYRRTKDDARATMFFKMRYRIVRQFVDGEKFSQVRDSLTISKDELDQFINMTEGMLREVLRASQGSAAGAQPGGQRPAQPTPAPTPLSAANLEKQTQALKQAQNRTSAKPGQPPAAPTTAQPPFQFSAHMSPAGNPEYFSEQRITQANLAIPPRKKAKTTPGQKSPPMAQQQQQSASASSPHVKAPSPTVGRKAEPAKVPPKLTCPEPGCELSTTGFQSDEALNAHRQEEHVKPYENPYGFLREHMTATLGLDAQGHPKPSPKPSGQEATPLAAPPMSASLSKQSQTPRVKAEPAATPMSREASMRRQGSAAGGKAGEGVGTPGRIATPRLGDGRPAASRQEAGVPQMALMEDPWLNSTIDPQNLFASVGSALDLVTGNIIADFGTYRSTTPNDTPESSKDSGASEPTSDIPEGSTLDIDMNLLLDNDILSDMGKITVEGYDGLNSDMLGAESYEYLLDDMMTDFSKPFQFDASLYSMEPPL</sequence>
<keyword evidence="1" id="KW-0175">Coiled coil</keyword>
<feature type="compositionally biased region" description="Gly residues" evidence="2">
    <location>
        <begin position="1289"/>
        <end position="1300"/>
    </location>
</feature>
<organism evidence="3 4">
    <name type="scientific">Madurella fahalii</name>
    <dbReference type="NCBI Taxonomy" id="1157608"/>
    <lineage>
        <taxon>Eukaryota</taxon>
        <taxon>Fungi</taxon>
        <taxon>Dikarya</taxon>
        <taxon>Ascomycota</taxon>
        <taxon>Pezizomycotina</taxon>
        <taxon>Sordariomycetes</taxon>
        <taxon>Sordariomycetidae</taxon>
        <taxon>Sordariales</taxon>
        <taxon>Sordariales incertae sedis</taxon>
        <taxon>Madurella</taxon>
    </lineage>
</organism>
<feature type="compositionally biased region" description="Pro residues" evidence="2">
    <location>
        <begin position="806"/>
        <end position="818"/>
    </location>
</feature>
<feature type="compositionally biased region" description="Low complexity" evidence="2">
    <location>
        <begin position="1143"/>
        <end position="1159"/>
    </location>
</feature>
<accession>A0ABQ0GSL8</accession>
<protein>
    <recommendedName>
        <fullName evidence="5">Mediator complex subunit 15 KIX domain-containing protein</fullName>
    </recommendedName>
</protein>
<name>A0ABQ0GSL8_9PEZI</name>
<dbReference type="EMBL" id="BAAFSV010000006">
    <property type="protein sequence ID" value="GAB1320737.1"/>
    <property type="molecule type" value="Genomic_DNA"/>
</dbReference>
<feature type="region of interest" description="Disordered" evidence="2">
    <location>
        <begin position="1043"/>
        <end position="1114"/>
    </location>
</feature>
<feature type="region of interest" description="Disordered" evidence="2">
    <location>
        <begin position="1363"/>
        <end position="1394"/>
    </location>
</feature>
<dbReference type="Proteomes" id="UP001628179">
    <property type="component" value="Unassembled WGS sequence"/>
</dbReference>
<feature type="compositionally biased region" description="Polar residues" evidence="2">
    <location>
        <begin position="776"/>
        <end position="793"/>
    </location>
</feature>
<feature type="compositionally biased region" description="Polar residues" evidence="2">
    <location>
        <begin position="1365"/>
        <end position="1386"/>
    </location>
</feature>
<proteinExistence type="predicted"/>